<dbReference type="RefSeq" id="WP_092061888.1">
    <property type="nucleotide sequence ID" value="NZ_FNIN01000001.1"/>
</dbReference>
<dbReference type="OrthoDB" id="5454456at2"/>
<proteinExistence type="predicted"/>
<dbReference type="InterPro" id="IPR017734">
    <property type="entry name" value="T6SS_SciN"/>
</dbReference>
<dbReference type="EMBL" id="FNIN01000001">
    <property type="protein sequence ID" value="SDN24488.1"/>
    <property type="molecule type" value="Genomic_DNA"/>
</dbReference>
<organism evidence="1 2">
    <name type="scientific">Desulfonauticus submarinus</name>
    <dbReference type="NCBI Taxonomy" id="206665"/>
    <lineage>
        <taxon>Bacteria</taxon>
        <taxon>Pseudomonadati</taxon>
        <taxon>Thermodesulfobacteriota</taxon>
        <taxon>Desulfovibrionia</taxon>
        <taxon>Desulfovibrionales</taxon>
        <taxon>Desulfonauticaceae</taxon>
        <taxon>Desulfonauticus</taxon>
    </lineage>
</organism>
<name>A0A1G9ZT63_9BACT</name>
<protein>
    <submittedName>
        <fullName evidence="1">Type VI secretion lipoprotein, VC_A0113 family</fullName>
    </submittedName>
</protein>
<keyword evidence="2" id="KW-1185">Reference proteome</keyword>
<sequence>MKICYFKKGLFFILLVSLAMISILLCSCGGEKKPTILEPKWSYASAAIKIRYKATKDLNFYNGEAHSVILKIFQLKDSSHFKDLVQSKGGLIRALQFSGQTQFLGDAQSDVVSYKQFIVMPGEEKVISLDRLEGTKWIAILAGYYNLDPIKSVKIFQIPVIYKEEGLIFKTKTVSLGELFVNLILGPLGIQQIGG</sequence>
<dbReference type="STRING" id="206665.SAMN04488516_101159"/>
<accession>A0A1G9ZT63</accession>
<keyword evidence="1" id="KW-0449">Lipoprotein</keyword>
<dbReference type="InterPro" id="IPR038706">
    <property type="entry name" value="Type_VI_SciN-like_sf"/>
</dbReference>
<evidence type="ECO:0000313" key="2">
    <source>
        <dbReference type="Proteomes" id="UP000199602"/>
    </source>
</evidence>
<dbReference type="Gene3D" id="2.60.40.4150">
    <property type="entry name" value="Type VI secretion system, lipoprotein SciN"/>
    <property type="match status" value="1"/>
</dbReference>
<dbReference type="AlphaFoldDB" id="A0A1G9ZT63"/>
<evidence type="ECO:0000313" key="1">
    <source>
        <dbReference type="EMBL" id="SDN24488.1"/>
    </source>
</evidence>
<dbReference type="NCBIfam" id="TIGR03352">
    <property type="entry name" value="VI_chp_3"/>
    <property type="match status" value="1"/>
</dbReference>
<dbReference type="Pfam" id="PF12790">
    <property type="entry name" value="T6SS-SciN"/>
    <property type="match status" value="1"/>
</dbReference>
<gene>
    <name evidence="1" type="ORF">SAMN04488516_101159</name>
</gene>
<dbReference type="Proteomes" id="UP000199602">
    <property type="component" value="Unassembled WGS sequence"/>
</dbReference>
<reference evidence="1 2" key="1">
    <citation type="submission" date="2016-10" db="EMBL/GenBank/DDBJ databases">
        <authorList>
            <person name="de Groot N.N."/>
        </authorList>
    </citation>
    <scope>NUCLEOTIDE SEQUENCE [LARGE SCALE GENOMIC DNA]</scope>
    <source>
        <strain evidence="1 2">DSM 15269</strain>
    </source>
</reference>
<dbReference type="PROSITE" id="PS51257">
    <property type="entry name" value="PROKAR_LIPOPROTEIN"/>
    <property type="match status" value="1"/>
</dbReference>